<dbReference type="EMBL" id="QZVS01000082">
    <property type="protein sequence ID" value="RJT88478.1"/>
    <property type="molecule type" value="Genomic_DNA"/>
</dbReference>
<feature type="domain" description="HTH luxR-type" evidence="1">
    <location>
        <begin position="868"/>
        <end position="933"/>
    </location>
</feature>
<dbReference type="PROSITE" id="PS50043">
    <property type="entry name" value="HTH_LUXR_2"/>
    <property type="match status" value="1"/>
</dbReference>
<dbReference type="InterPro" id="IPR000792">
    <property type="entry name" value="Tscrpt_reg_LuxR_C"/>
</dbReference>
<dbReference type="Pfam" id="PF00196">
    <property type="entry name" value="GerE"/>
    <property type="match status" value="1"/>
</dbReference>
<dbReference type="Pfam" id="PF13191">
    <property type="entry name" value="AAA_16"/>
    <property type="match status" value="1"/>
</dbReference>
<dbReference type="SUPFAM" id="SSF52540">
    <property type="entry name" value="P-loop containing nucleoside triphosphate hydrolases"/>
    <property type="match status" value="1"/>
</dbReference>
<dbReference type="SMART" id="SM00421">
    <property type="entry name" value="HTH_LUXR"/>
    <property type="match status" value="1"/>
</dbReference>
<dbReference type="AlphaFoldDB" id="A0A3A5MMW5"/>
<comment type="caution">
    <text evidence="2">The sequence shown here is derived from an EMBL/GenBank/DDBJ whole genome shotgun (WGS) entry which is preliminary data.</text>
</comment>
<dbReference type="Gene3D" id="1.10.10.10">
    <property type="entry name" value="Winged helix-like DNA-binding domain superfamily/Winged helix DNA-binding domain"/>
    <property type="match status" value="1"/>
</dbReference>
<dbReference type="Gene3D" id="3.40.50.300">
    <property type="entry name" value="P-loop containing nucleotide triphosphate hydrolases"/>
    <property type="match status" value="1"/>
</dbReference>
<dbReference type="InterPro" id="IPR003593">
    <property type="entry name" value="AAA+_ATPase"/>
</dbReference>
<dbReference type="CDD" id="cd06170">
    <property type="entry name" value="LuxR_C_like"/>
    <property type="match status" value="1"/>
</dbReference>
<dbReference type="InterPro" id="IPR041664">
    <property type="entry name" value="AAA_16"/>
</dbReference>
<proteinExistence type="predicted"/>
<keyword evidence="3" id="KW-1185">Reference proteome</keyword>
<dbReference type="Proteomes" id="UP000272015">
    <property type="component" value="Unassembled WGS sequence"/>
</dbReference>
<dbReference type="PRINTS" id="PR00038">
    <property type="entry name" value="HTHLUXR"/>
</dbReference>
<sequence length="937" mass="99018">MAYSSNLIEGRPGVHRGHAVSDLPAPLSSGLADEQRLAEISGHLLTSRSVLIVGAPGFGKSHLADAVAELLEARGAAAMRIRAQASSHTVAFGALTGSSTRELADAFAGGEPITAARVFAYAVQHSSTDSPAVIIVDDAHLLDAATMTCLNQLAFEGALALLLTSDPVATVRVDETDPVTIRLLDALWIKGGAERIDLEPMSPAQTADLVREFAPTETFDLITLAQLHEGSGGSRVLLRELTALVARGAHGSTARDPAPRLRPAGRIVELLAHQLRSLTGSQIAAMALLAHANGVEQSRAAAICNRVELRDLVQRGLVQPTTAGGGDILRVNGLVGDAALASCDPAQLGDLSARLVHRLLLDRKLGMTTTSAECLLIADQWVQAGTIAPRLRDEWGDDVVSEVLLVASRRSSSMNHPGNAVLYAWLAGQIRPGIRSLIGHSRALAGDNRFAPARALLNDAAALVRTSDDGVQLVEWRLTLARVSSEGPDALAALALEAAEWFESGAMAGELAFIGLVASWQRMNWVRVSAEGEALAQDEAADPGTRIRAACLGSLGYAYLGRATRALELLDWATTLNHSDGRHGATESFSAAAFSLKIFHHETLVRCMSGLNVHGLAAQLHQRVDRAVRDRDEGEFGVLSLIAATLARYHGDTAQTVAELRRSEAHFAESDAAGWQPWVQCQLAGALARVGSVDAARVLMATVNAHVCPDEVNGNLSFEAHRAALALLIATGNIDGALALTDQLLLDDGGQSPVMRSWLVHVRVDLGESAADLIDSLQLAVDHTDAPLLLAGAQQVRALADGDAVALDRASSRLDGLGAWGRAAWVSEEAALLHAEHDNRAAAALSRIQGKKLRAMAAGLPPAGRPVVRAPRTAFTRREAEIMTLATQGRTNRDIAAALFLSVRTVESHLYKARIKLGARTPAEVAGEPDRPSPQLA</sequence>
<evidence type="ECO:0000313" key="2">
    <source>
        <dbReference type="EMBL" id="RJT88478.1"/>
    </source>
</evidence>
<protein>
    <submittedName>
        <fullName evidence="2">Helix-turn-helix transcriptional regulator</fullName>
    </submittedName>
</protein>
<organism evidence="2 3">
    <name type="scientific">Cryobacterium melibiosiphilum</name>
    <dbReference type="NCBI Taxonomy" id="995039"/>
    <lineage>
        <taxon>Bacteria</taxon>
        <taxon>Bacillati</taxon>
        <taxon>Actinomycetota</taxon>
        <taxon>Actinomycetes</taxon>
        <taxon>Micrococcales</taxon>
        <taxon>Microbacteriaceae</taxon>
        <taxon>Cryobacterium</taxon>
    </lineage>
</organism>
<accession>A0A3A5MMW5</accession>
<dbReference type="GO" id="GO:0006355">
    <property type="term" value="P:regulation of DNA-templated transcription"/>
    <property type="evidence" value="ECO:0007669"/>
    <property type="project" value="InterPro"/>
</dbReference>
<dbReference type="SMART" id="SM00382">
    <property type="entry name" value="AAA"/>
    <property type="match status" value="1"/>
</dbReference>
<gene>
    <name evidence="2" type="ORF">D6T64_10080</name>
</gene>
<evidence type="ECO:0000313" key="3">
    <source>
        <dbReference type="Proteomes" id="UP000272015"/>
    </source>
</evidence>
<evidence type="ECO:0000259" key="1">
    <source>
        <dbReference type="PROSITE" id="PS50043"/>
    </source>
</evidence>
<dbReference type="InterPro" id="IPR027417">
    <property type="entry name" value="P-loop_NTPase"/>
</dbReference>
<dbReference type="InterPro" id="IPR016032">
    <property type="entry name" value="Sig_transdc_resp-reg_C-effctor"/>
</dbReference>
<dbReference type="InterPro" id="IPR036388">
    <property type="entry name" value="WH-like_DNA-bd_sf"/>
</dbReference>
<dbReference type="GO" id="GO:0003677">
    <property type="term" value="F:DNA binding"/>
    <property type="evidence" value="ECO:0007669"/>
    <property type="project" value="InterPro"/>
</dbReference>
<name>A0A3A5MMW5_9MICO</name>
<reference evidence="2 3" key="1">
    <citation type="submission" date="2018-09" db="EMBL/GenBank/DDBJ databases">
        <title>Novel species of Cryobacterium.</title>
        <authorList>
            <person name="Liu Q."/>
            <person name="Xin Y.-H."/>
        </authorList>
    </citation>
    <scope>NUCLEOTIDE SEQUENCE [LARGE SCALE GENOMIC DNA]</scope>
    <source>
        <strain evidence="2 3">Hh39</strain>
    </source>
</reference>
<dbReference type="SUPFAM" id="SSF46894">
    <property type="entry name" value="C-terminal effector domain of the bipartite response regulators"/>
    <property type="match status" value="1"/>
</dbReference>